<evidence type="ECO:0000313" key="5">
    <source>
        <dbReference type="Proteomes" id="UP001302806"/>
    </source>
</evidence>
<dbReference type="EMBL" id="CP134537">
    <property type="protein sequence ID" value="WNH09508.1"/>
    <property type="molecule type" value="Genomic_DNA"/>
</dbReference>
<proteinExistence type="predicted"/>
<keyword evidence="1" id="KW-0812">Transmembrane</keyword>
<dbReference type="Gene3D" id="2.60.120.1440">
    <property type="match status" value="1"/>
</dbReference>
<dbReference type="PANTHER" id="PTHR30273:SF2">
    <property type="entry name" value="PROTEIN FECR"/>
    <property type="match status" value="1"/>
</dbReference>
<reference evidence="4 5" key="1">
    <citation type="submission" date="2023-09" db="EMBL/GenBank/DDBJ databases">
        <title>Thalassobella suaedae gen. nov., sp. nov., a marine bacterium of the family Flavobacteriaceae isolated from a halophyte Suaeda japonica.</title>
        <authorList>
            <person name="Lee S.Y."/>
            <person name="Hwang C.Y."/>
        </authorList>
    </citation>
    <scope>NUCLEOTIDE SEQUENCE [LARGE SCALE GENOMIC DNA]</scope>
    <source>
        <strain evidence="4 5">HL-DH14</strain>
    </source>
</reference>
<dbReference type="Proteomes" id="UP001302806">
    <property type="component" value="Chromosome"/>
</dbReference>
<feature type="domain" description="FecR protein" evidence="2">
    <location>
        <begin position="178"/>
        <end position="272"/>
    </location>
</feature>
<evidence type="ECO:0000313" key="4">
    <source>
        <dbReference type="EMBL" id="WNH09508.1"/>
    </source>
</evidence>
<evidence type="ECO:0000259" key="3">
    <source>
        <dbReference type="Pfam" id="PF16344"/>
    </source>
</evidence>
<dbReference type="Gene3D" id="3.55.50.30">
    <property type="match status" value="1"/>
</dbReference>
<keyword evidence="1" id="KW-1133">Transmembrane helix</keyword>
<dbReference type="Pfam" id="PF04773">
    <property type="entry name" value="FecR"/>
    <property type="match status" value="1"/>
</dbReference>
<dbReference type="InterPro" id="IPR006860">
    <property type="entry name" value="FecR"/>
</dbReference>
<keyword evidence="1" id="KW-0472">Membrane</keyword>
<protein>
    <submittedName>
        <fullName evidence="4">DUF4974 domain-containing protein</fullName>
    </submittedName>
</protein>
<gene>
    <name evidence="4" type="ORF">RHP51_01840</name>
</gene>
<dbReference type="Pfam" id="PF16344">
    <property type="entry name" value="FecR_C"/>
    <property type="match status" value="1"/>
</dbReference>
<dbReference type="RefSeq" id="WP_415865967.1">
    <property type="nucleotide sequence ID" value="NZ_CP134537.1"/>
</dbReference>
<evidence type="ECO:0000259" key="2">
    <source>
        <dbReference type="Pfam" id="PF04773"/>
    </source>
</evidence>
<sequence length="387" mass="44143">MRENLSEYQIAQLIFQSISKTITIEEKAILDNWLKHEDNLALYNKIIDKKNIQDKLSIYKQIETERVYKNLEEKIINNKIKVRKLKVFNVFKYASVAILFLGIGYLYQTGYFNSKSTLITPSIENITLQLENGSVKIIKEDGTSELRDSKGNIIGTQNGTQIVYSDEVEKETLVYNTLTVPYGKRFEVLLSDGTHVHLNAGTSLKYPVKFLAGQNRQVYLKGEAFFSVAKDTKHPFIVNSGALNVQVLGTQFNVSSYPEDSETDVVLVEGSVSLYSKVNVNNNVLLKPGFKGSYSKQNISISTNPVITSVYTSWIDGGLVFRNMTFNNILKKMERHYNVKITANNIELANEKFNASFRNEPIEKILEYFKITYNINYTIENNKILIN</sequence>
<feature type="domain" description="Protein FecR C-terminal" evidence="3">
    <location>
        <begin position="319"/>
        <end position="386"/>
    </location>
</feature>
<organism evidence="4 5">
    <name type="scientific">Thalassobellus suaedae</name>
    <dbReference type="NCBI Taxonomy" id="3074124"/>
    <lineage>
        <taxon>Bacteria</taxon>
        <taxon>Pseudomonadati</taxon>
        <taxon>Bacteroidota</taxon>
        <taxon>Flavobacteriia</taxon>
        <taxon>Flavobacteriales</taxon>
        <taxon>Flavobacteriaceae</taxon>
        <taxon>Thalassobellus</taxon>
    </lineage>
</organism>
<dbReference type="PANTHER" id="PTHR30273">
    <property type="entry name" value="PERIPLASMIC SIGNAL SENSOR AND SIGMA FACTOR ACTIVATOR FECR-RELATED"/>
    <property type="match status" value="1"/>
</dbReference>
<evidence type="ECO:0000256" key="1">
    <source>
        <dbReference type="SAM" id="Phobius"/>
    </source>
</evidence>
<accession>A0ABY9XU74</accession>
<dbReference type="InterPro" id="IPR012373">
    <property type="entry name" value="Ferrdict_sens_TM"/>
</dbReference>
<name>A0ABY9XU74_9FLAO</name>
<feature type="transmembrane region" description="Helical" evidence="1">
    <location>
        <begin position="87"/>
        <end position="107"/>
    </location>
</feature>
<dbReference type="InterPro" id="IPR032508">
    <property type="entry name" value="FecR_C"/>
</dbReference>